<evidence type="ECO:0000313" key="2">
    <source>
        <dbReference type="EMBL" id="EFH50712.1"/>
    </source>
</evidence>
<name>D7M6Z4_ARALL</name>
<evidence type="ECO:0000313" key="3">
    <source>
        <dbReference type="Proteomes" id="UP000008694"/>
    </source>
</evidence>
<gene>
    <name evidence="2" type="ORF">ARALYDRAFT_910977</name>
</gene>
<dbReference type="EMBL" id="GL348718">
    <property type="protein sequence ID" value="EFH50712.1"/>
    <property type="molecule type" value="Genomic_DNA"/>
</dbReference>
<organism evidence="3">
    <name type="scientific">Arabidopsis lyrata subsp. lyrata</name>
    <name type="common">Lyre-leaved rock-cress</name>
    <dbReference type="NCBI Taxonomy" id="81972"/>
    <lineage>
        <taxon>Eukaryota</taxon>
        <taxon>Viridiplantae</taxon>
        <taxon>Streptophyta</taxon>
        <taxon>Embryophyta</taxon>
        <taxon>Tracheophyta</taxon>
        <taxon>Spermatophyta</taxon>
        <taxon>Magnoliopsida</taxon>
        <taxon>eudicotyledons</taxon>
        <taxon>Gunneridae</taxon>
        <taxon>Pentapetalae</taxon>
        <taxon>rosids</taxon>
        <taxon>malvids</taxon>
        <taxon>Brassicales</taxon>
        <taxon>Brassicaceae</taxon>
        <taxon>Camelineae</taxon>
        <taxon>Arabidopsis</taxon>
    </lineage>
</organism>
<evidence type="ECO:0000256" key="1">
    <source>
        <dbReference type="SAM" id="MobiDB-lite"/>
    </source>
</evidence>
<reference evidence="3" key="1">
    <citation type="journal article" date="2011" name="Nat. Genet.">
        <title>The Arabidopsis lyrata genome sequence and the basis of rapid genome size change.</title>
        <authorList>
            <person name="Hu T.T."/>
            <person name="Pattyn P."/>
            <person name="Bakker E.G."/>
            <person name="Cao J."/>
            <person name="Cheng J.-F."/>
            <person name="Clark R.M."/>
            <person name="Fahlgren N."/>
            <person name="Fawcett J.A."/>
            <person name="Grimwood J."/>
            <person name="Gundlach H."/>
            <person name="Haberer G."/>
            <person name="Hollister J.D."/>
            <person name="Ossowski S."/>
            <person name="Ottilar R.P."/>
            <person name="Salamov A.A."/>
            <person name="Schneeberger K."/>
            <person name="Spannagl M."/>
            <person name="Wang X."/>
            <person name="Yang L."/>
            <person name="Nasrallah M.E."/>
            <person name="Bergelson J."/>
            <person name="Carrington J.C."/>
            <person name="Gaut B.S."/>
            <person name="Schmutz J."/>
            <person name="Mayer K.F.X."/>
            <person name="Van de Peer Y."/>
            <person name="Grigoriev I.V."/>
            <person name="Nordborg M."/>
            <person name="Weigel D."/>
            <person name="Guo Y.-L."/>
        </authorList>
    </citation>
    <scope>NUCLEOTIDE SEQUENCE [LARGE SCALE GENOMIC DNA]</scope>
    <source>
        <strain evidence="3">cv. MN47</strain>
    </source>
</reference>
<dbReference type="AlphaFoldDB" id="D7M6Z4"/>
<protein>
    <submittedName>
        <fullName evidence="2">Predicted protein</fullName>
    </submittedName>
</protein>
<proteinExistence type="predicted"/>
<feature type="region of interest" description="Disordered" evidence="1">
    <location>
        <begin position="1"/>
        <end position="37"/>
    </location>
</feature>
<dbReference type="Gramene" id="scaffold_603034.1">
    <property type="protein sequence ID" value="scaffold_603034.1"/>
    <property type="gene ID" value="scaffold_603034.1"/>
</dbReference>
<sequence length="69" mass="7178">MVTVRRTSKRLAHGASTSTPARSGTVRPIPATSTPIPVNIAPIPVTTAPIPVIFGANPASSTNSMQNQW</sequence>
<accession>D7M6Z4</accession>
<dbReference type="Proteomes" id="UP000008694">
    <property type="component" value="Unassembled WGS sequence"/>
</dbReference>
<keyword evidence="3" id="KW-1185">Reference proteome</keyword>
<dbReference type="HOGENOM" id="CLU_2779306_0_0_1"/>
<feature type="compositionally biased region" description="Basic residues" evidence="1">
    <location>
        <begin position="1"/>
        <end position="12"/>
    </location>
</feature>